<proteinExistence type="predicted"/>
<dbReference type="Proteomes" id="UP000262939">
    <property type="component" value="Unassembled WGS sequence"/>
</dbReference>
<dbReference type="Pfam" id="PF14039">
    <property type="entry name" value="YusW"/>
    <property type="match status" value="1"/>
</dbReference>
<name>A0A372L7N3_9BACI</name>
<accession>A0A372L7N3</accession>
<dbReference type="EMBL" id="QVTD01000016">
    <property type="protein sequence ID" value="RFU61286.1"/>
    <property type="molecule type" value="Genomic_DNA"/>
</dbReference>
<dbReference type="InterPro" id="IPR025623">
    <property type="entry name" value="YusW"/>
</dbReference>
<organism evidence="2 3">
    <name type="scientific">Peribacillus glennii</name>
    <dbReference type="NCBI Taxonomy" id="2303991"/>
    <lineage>
        <taxon>Bacteria</taxon>
        <taxon>Bacillati</taxon>
        <taxon>Bacillota</taxon>
        <taxon>Bacilli</taxon>
        <taxon>Bacillales</taxon>
        <taxon>Bacillaceae</taxon>
        <taxon>Peribacillus</taxon>
    </lineage>
</organism>
<comment type="caution">
    <text evidence="2">The sequence shown here is derived from an EMBL/GenBank/DDBJ whole genome shotgun (WGS) entry which is preliminary data.</text>
</comment>
<evidence type="ECO:0008006" key="4">
    <source>
        <dbReference type="Google" id="ProtNLM"/>
    </source>
</evidence>
<sequence>MEGNSVKTFNYFLGIPLMTVFALGGCSDKDEVENPPVAENENLGDNKPGTNEASSQKIDFTFKSFELNVENADGKKYEAEYETEGAETEASIDDEINDKKLAGDEAMEQLAPKLEKLEFNQDAPEDEVIAEVVKDFELNEDFKNLELDITYSDGETKEYTESK</sequence>
<keyword evidence="3" id="KW-1185">Reference proteome</keyword>
<protein>
    <recommendedName>
        <fullName evidence="4">YusW-like protein</fullName>
    </recommendedName>
</protein>
<evidence type="ECO:0000256" key="1">
    <source>
        <dbReference type="SAM" id="MobiDB-lite"/>
    </source>
</evidence>
<feature type="region of interest" description="Disordered" evidence="1">
    <location>
        <begin position="28"/>
        <end position="55"/>
    </location>
</feature>
<evidence type="ECO:0000313" key="3">
    <source>
        <dbReference type="Proteomes" id="UP000262939"/>
    </source>
</evidence>
<dbReference type="AlphaFoldDB" id="A0A372L7N3"/>
<dbReference type="PROSITE" id="PS51257">
    <property type="entry name" value="PROKAR_LIPOPROTEIN"/>
    <property type="match status" value="1"/>
</dbReference>
<evidence type="ECO:0000313" key="2">
    <source>
        <dbReference type="EMBL" id="RFU61286.1"/>
    </source>
</evidence>
<gene>
    <name evidence="2" type="ORF">D0466_18925</name>
</gene>
<reference evidence="2 3" key="1">
    <citation type="submission" date="2018-08" db="EMBL/GenBank/DDBJ databases">
        <title>Bacillus chawlae sp. nov., Bacillus glennii sp. nov., and Bacillus saganii sp. nov. Isolated from the Vehicle Assembly Building at Kennedy Space Center where the Viking Spacecraft were Assembled.</title>
        <authorList>
            <person name="Seuylemezian A."/>
            <person name="Vaishampayan P."/>
        </authorList>
    </citation>
    <scope>NUCLEOTIDE SEQUENCE [LARGE SCALE GENOMIC DNA]</scope>
    <source>
        <strain evidence="2 3">V44-8</strain>
    </source>
</reference>